<dbReference type="SUPFAM" id="SSF53098">
    <property type="entry name" value="Ribonuclease H-like"/>
    <property type="match status" value="1"/>
</dbReference>
<name>A0A1R3GKQ5_COCAP</name>
<sequence length="1613" mass="181623">MAGASLTRMCSRLSIQEEQKEKIIINGEWVEAPEGEVGGAYLIGKLLLQKPATAGDLRAVFQQIWKIKGDLIVREVGERLFVFQFPDVLDRDRVLVSQPWLFHKALLVLRAFDGVQHPDTFTFDTFRFGLLGEGRYLRIRVDMDLQCPLKLESTLSFPDGESEVTFDYEKKPDYCWVCGLIDHQETECVVSVAMKLETGFAIQKYKPDRSNTSFVMGRTSVTPGQRQRRDGRAANRQGSQSVPAKTGASVGSPFRRHVDSMLLNNRRVARALVYEDVSCEIISKMDDRVVAKAPILQGVEEVAQRRNVGSMSPRNSVTTPLKGEMQVGGPSRKGKEVVGAAEKGGDSFIPLGNTSPTESSDSSSSFSSNGIWAAFNRPDHNPIIPGVGPTELGLSKEGIYDVGSIKKLGSNEIDAGLDNIGLGLNGTTVEPTTEGYDPASPFVFGAKAAPIRRVRKWKQAARVSDKYSCDLFCHEPSFKVGTKRFSCVVIRNVNSSGSVLKKSRENDMEVDGDGGSNPDVNEALLAENPGGLALLWKKEECISLLSYSFWHIDVSIGTSDKWRFTGFYGRLETSRRHESWDLLRSLNLQFSLPWLCAGDFNDITNNSEKDGGGLRPVRQMDIFNEVIDECAFRELPVVGPRMTWSRKINGHFIYERLDRSFANVAWWEKFEFSIEKHLISTKSDHLPLLLTISAQPINQRTKKKPFRFEQMWTAHSTFESAINQAWPDGDFNISTKLEKCRIQLEKWNCMVFGNLQRNIAAKKREYEELFIQGTEGDRNTRFFHALASSHRQKKSIQSIQDDGGNFSYDQKAIGVVITRHFKEIFTSSNPTPAAVQEVVQHLECRVSADMRNVLEADFTVEEIKRAVFQMGGSKAPGPDGFSPAFFQKCWSVVGKDVVNFALAFLNSNTPLPDINHTNVVLIPKIDDPKTGKDFRPISLCNVIFRVVSEALANRLKGLSSMIQSASAVGKIQGVSVARSAPKVTHLFFADDSILFLKASRSDCEEVLSVLDRFEAASGQKINIDKSSIMFSANTEFRYIKDRLQKRISGWRSKIFSSAGKAVMIRAVAQAIPVYLMSVFLFPKSFVQELNAMISRFWWGDSSSQRKIHWKHWESLCVSKLDGGLGFRDFESFNLALLAKQGWRILQNPESLCARLLRAKYYPRGNFMQAQLGSNPSFLWRSLVAGKRVIDVGSRYRIGSGELNIWRDKWINKPPTFQPLSKNVANMPDITVSELIDFENWSWRYEEVLDIFTEEDVARIFSIVIPRQQVQDRLIWSAARLGNFTVSSAYHVARKVMGRPELPVEGRTHKWRYIWSANVLPKVQYFVWSVVWNILPNKYNLNLRGMNLGANCDVCGGMEESTLHTFFFCPFALVVWNESCPWVLPFIDQLDSDSDLWVFLFAKATTVGQLQKLFYTIWLLWSNRNRAVFELTCAMPTALVKSVNYFIVVAIRRDRGLERQQRELEWIAPSPGTWKINTDASFSSSTGDAGLGVVIRDYEGKILVSGARILFFVADSLHAEVHAILFGFELALEHGITRCIIESDSLLAIHEINKKETVLWEGGLLIEEIREIASLFDCCSFQFVNREANSVAHSLAVSKLDNVWCGTIPGVVIL</sequence>
<feature type="region of interest" description="Disordered" evidence="1">
    <location>
        <begin position="306"/>
        <end position="367"/>
    </location>
</feature>
<dbReference type="Gene3D" id="3.30.420.10">
    <property type="entry name" value="Ribonuclease H-like superfamily/Ribonuclease H"/>
    <property type="match status" value="1"/>
</dbReference>
<dbReference type="OrthoDB" id="428918at2759"/>
<dbReference type="CDD" id="cd06222">
    <property type="entry name" value="RNase_H_like"/>
    <property type="match status" value="1"/>
</dbReference>
<dbReference type="PANTHER" id="PTHR33116">
    <property type="entry name" value="REVERSE TRANSCRIPTASE ZINC-BINDING DOMAIN-CONTAINING PROTEIN-RELATED-RELATED"/>
    <property type="match status" value="1"/>
</dbReference>
<dbReference type="InterPro" id="IPR025558">
    <property type="entry name" value="DUF4283"/>
</dbReference>
<keyword evidence="7" id="KW-1185">Reference proteome</keyword>
<dbReference type="InterPro" id="IPR044730">
    <property type="entry name" value="RNase_H-like_dom_plant"/>
</dbReference>
<dbReference type="OMA" id="SANTEFR"/>
<feature type="domain" description="Reverse transcriptase zinc-binding" evidence="3">
    <location>
        <begin position="1283"/>
        <end position="1375"/>
    </location>
</feature>
<feature type="domain" description="RNase H type-1" evidence="2">
    <location>
        <begin position="1476"/>
        <end position="1595"/>
    </location>
</feature>
<feature type="domain" description="DUF4283" evidence="4">
    <location>
        <begin position="41"/>
        <end position="110"/>
    </location>
</feature>
<keyword evidence="6" id="KW-0695">RNA-directed DNA polymerase</keyword>
<proteinExistence type="predicted"/>
<dbReference type="InterPro" id="IPR026960">
    <property type="entry name" value="RVT-Znf"/>
</dbReference>
<dbReference type="Pfam" id="PF13966">
    <property type="entry name" value="zf-RVT"/>
    <property type="match status" value="1"/>
</dbReference>
<dbReference type="STRING" id="210143.A0A1R3GKQ5"/>
<evidence type="ECO:0000259" key="3">
    <source>
        <dbReference type="Pfam" id="PF13966"/>
    </source>
</evidence>
<dbReference type="InterPro" id="IPR012337">
    <property type="entry name" value="RNaseH-like_sf"/>
</dbReference>
<evidence type="ECO:0000259" key="5">
    <source>
        <dbReference type="Pfam" id="PF14392"/>
    </source>
</evidence>
<dbReference type="InterPro" id="IPR036691">
    <property type="entry name" value="Endo/exonu/phosph_ase_sf"/>
</dbReference>
<accession>A0A1R3GKQ5</accession>
<dbReference type="GO" id="GO:0003676">
    <property type="term" value="F:nucleic acid binding"/>
    <property type="evidence" value="ECO:0007669"/>
    <property type="project" value="InterPro"/>
</dbReference>
<evidence type="ECO:0000256" key="1">
    <source>
        <dbReference type="SAM" id="MobiDB-lite"/>
    </source>
</evidence>
<keyword evidence="6" id="KW-0808">Transferase</keyword>
<dbReference type="InterPro" id="IPR025836">
    <property type="entry name" value="Zn_knuckle_CX2CX4HX4C"/>
</dbReference>
<dbReference type="Pfam" id="PF13456">
    <property type="entry name" value="RVT_3"/>
    <property type="match status" value="1"/>
</dbReference>
<dbReference type="GO" id="GO:0003964">
    <property type="term" value="F:RNA-directed DNA polymerase activity"/>
    <property type="evidence" value="ECO:0007669"/>
    <property type="project" value="UniProtKB-KW"/>
</dbReference>
<gene>
    <name evidence="6" type="ORF">CCACVL1_25420</name>
</gene>
<reference evidence="6 7" key="1">
    <citation type="submission" date="2013-09" db="EMBL/GenBank/DDBJ databases">
        <title>Corchorus capsularis genome sequencing.</title>
        <authorList>
            <person name="Alam M."/>
            <person name="Haque M.S."/>
            <person name="Islam M.S."/>
            <person name="Emdad E.M."/>
            <person name="Islam M.M."/>
            <person name="Ahmed B."/>
            <person name="Halim A."/>
            <person name="Hossen Q.M.M."/>
            <person name="Hossain M.Z."/>
            <person name="Ahmed R."/>
            <person name="Khan M.M."/>
            <person name="Islam R."/>
            <person name="Rashid M.M."/>
            <person name="Khan S.A."/>
            <person name="Rahman M.S."/>
            <person name="Alam M."/>
        </authorList>
    </citation>
    <scope>NUCLEOTIDE SEQUENCE [LARGE SCALE GENOMIC DNA]</scope>
    <source>
        <strain evidence="7">cv. CVL-1</strain>
        <tissue evidence="6">Whole seedling</tissue>
    </source>
</reference>
<protein>
    <submittedName>
        <fullName evidence="6">Reverse transcriptase</fullName>
    </submittedName>
</protein>
<keyword evidence="6" id="KW-0548">Nucleotidyltransferase</keyword>
<dbReference type="InterPro" id="IPR002156">
    <property type="entry name" value="RNaseH_domain"/>
</dbReference>
<feature type="region of interest" description="Disordered" evidence="1">
    <location>
        <begin position="213"/>
        <end position="253"/>
    </location>
</feature>
<dbReference type="PANTHER" id="PTHR33116:SF86">
    <property type="entry name" value="REVERSE TRANSCRIPTASE DOMAIN-CONTAINING PROTEIN"/>
    <property type="match status" value="1"/>
</dbReference>
<dbReference type="GO" id="GO:0004523">
    <property type="term" value="F:RNA-DNA hybrid ribonuclease activity"/>
    <property type="evidence" value="ECO:0007669"/>
    <property type="project" value="InterPro"/>
</dbReference>
<comment type="caution">
    <text evidence="6">The sequence shown here is derived from an EMBL/GenBank/DDBJ whole genome shotgun (WGS) entry which is preliminary data.</text>
</comment>
<evidence type="ECO:0000313" key="7">
    <source>
        <dbReference type="Proteomes" id="UP000188268"/>
    </source>
</evidence>
<feature type="compositionally biased region" description="Polar residues" evidence="1">
    <location>
        <begin position="307"/>
        <end position="319"/>
    </location>
</feature>
<dbReference type="Pfam" id="PF14392">
    <property type="entry name" value="zf-CCHC_4"/>
    <property type="match status" value="1"/>
</dbReference>
<evidence type="ECO:0000259" key="2">
    <source>
        <dbReference type="Pfam" id="PF13456"/>
    </source>
</evidence>
<evidence type="ECO:0000259" key="4">
    <source>
        <dbReference type="Pfam" id="PF14111"/>
    </source>
</evidence>
<evidence type="ECO:0000313" key="6">
    <source>
        <dbReference type="EMBL" id="OMO58663.1"/>
    </source>
</evidence>
<organism evidence="6 7">
    <name type="scientific">Corchorus capsularis</name>
    <name type="common">Jute</name>
    <dbReference type="NCBI Taxonomy" id="210143"/>
    <lineage>
        <taxon>Eukaryota</taxon>
        <taxon>Viridiplantae</taxon>
        <taxon>Streptophyta</taxon>
        <taxon>Embryophyta</taxon>
        <taxon>Tracheophyta</taxon>
        <taxon>Spermatophyta</taxon>
        <taxon>Magnoliopsida</taxon>
        <taxon>eudicotyledons</taxon>
        <taxon>Gunneridae</taxon>
        <taxon>Pentapetalae</taxon>
        <taxon>rosids</taxon>
        <taxon>malvids</taxon>
        <taxon>Malvales</taxon>
        <taxon>Malvaceae</taxon>
        <taxon>Grewioideae</taxon>
        <taxon>Apeibeae</taxon>
        <taxon>Corchorus</taxon>
    </lineage>
</organism>
<dbReference type="Proteomes" id="UP000188268">
    <property type="component" value="Unassembled WGS sequence"/>
</dbReference>
<dbReference type="Gramene" id="OMO58663">
    <property type="protein sequence ID" value="OMO58663"/>
    <property type="gene ID" value="CCACVL1_25420"/>
</dbReference>
<feature type="compositionally biased region" description="Polar residues" evidence="1">
    <location>
        <begin position="213"/>
        <end position="225"/>
    </location>
</feature>
<dbReference type="Pfam" id="PF14111">
    <property type="entry name" value="DUF4283"/>
    <property type="match status" value="1"/>
</dbReference>
<dbReference type="SUPFAM" id="SSF56219">
    <property type="entry name" value="DNase I-like"/>
    <property type="match status" value="1"/>
</dbReference>
<dbReference type="InterPro" id="IPR036397">
    <property type="entry name" value="RNaseH_sf"/>
</dbReference>
<dbReference type="EMBL" id="AWWV01014171">
    <property type="protein sequence ID" value="OMO58663.1"/>
    <property type="molecule type" value="Genomic_DNA"/>
</dbReference>
<feature type="domain" description="Zinc knuckle CX2CX4HX4C" evidence="5">
    <location>
        <begin position="143"/>
        <end position="188"/>
    </location>
</feature>
<dbReference type="Gene3D" id="3.60.10.10">
    <property type="entry name" value="Endonuclease/exonuclease/phosphatase"/>
    <property type="match status" value="1"/>
</dbReference>